<evidence type="ECO:0000313" key="1">
    <source>
        <dbReference type="EMBL" id="VFK17444.1"/>
    </source>
</evidence>
<organism evidence="1">
    <name type="scientific">Candidatus Kentrum sp. LPFa</name>
    <dbReference type="NCBI Taxonomy" id="2126335"/>
    <lineage>
        <taxon>Bacteria</taxon>
        <taxon>Pseudomonadati</taxon>
        <taxon>Pseudomonadota</taxon>
        <taxon>Gammaproteobacteria</taxon>
        <taxon>Candidatus Kentrum</taxon>
    </lineage>
</organism>
<sequence length="51" mass="5891">MVVGAIHESPLHESLLTVHENVSRVEKAEARIHYPFLSKYEPVKDATWFMP</sequence>
<reference evidence="1" key="1">
    <citation type="submission" date="2019-02" db="EMBL/GenBank/DDBJ databases">
        <authorList>
            <person name="Gruber-Vodicka R. H."/>
            <person name="Seah K. B. B."/>
        </authorList>
    </citation>
    <scope>NUCLEOTIDE SEQUENCE</scope>
    <source>
        <strain evidence="1">BECK_S313</strain>
    </source>
</reference>
<dbReference type="EMBL" id="CAADFK010000117">
    <property type="protein sequence ID" value="VFK17444.1"/>
    <property type="molecule type" value="Genomic_DNA"/>
</dbReference>
<dbReference type="AlphaFoldDB" id="A0A450WK96"/>
<protein>
    <submittedName>
        <fullName evidence="1">Uncharacterized protein</fullName>
    </submittedName>
</protein>
<accession>A0A450WK96</accession>
<name>A0A450WK96_9GAMM</name>
<gene>
    <name evidence="1" type="ORF">BECKLPF1236B_GA0070989_111712</name>
</gene>
<proteinExistence type="predicted"/>